<sequence length="466" mass="53530">MQQESQDDTSVQNDVEEEIESQNLDASGVVPLDERISQQEAKDELSEYTCLVFNVQIKKENEELASRYGDRIGKILNIVDPKHGDTWWSKVWSLKWGPESFATLEKLNLLALCDVQMESKIFWLTLLEANKATRSMYGLARGDRLYRHWLRREAVLEKIYHKAKEKEDMILKASMRLLFRYFVCLQEKEKHVEKQRIDVESQKSFDISHHMADLETEDCTQGNSIKGQKRLSKRTTQFIYLAAHSLRYTPHVENPKSIVVVDDYIIIGKDFAGGRKNDTFYSVHELIKQNKPSGVNYTKRGKVVDWAVDFIFLDLPFGRTQGGDNPCPTWDFVFEDHVRYGIDLAASTLADLGWLLVMASMAGDSTIGRVVVIHHSTYGYKEIGGIRTDCSTSVLFMVPRQATDPPIFIAESTPLFESFSISRLFLPCKFNCPSMPKQWQRACVETNDSTWNEKSAAPFETFTLMR</sequence>
<comment type="caution">
    <text evidence="2">The sequence shown here is derived from an EMBL/GenBank/DDBJ whole genome shotgun (WGS) entry which is preliminary data.</text>
</comment>
<evidence type="ECO:0000313" key="2">
    <source>
        <dbReference type="EMBL" id="KAI5076442.1"/>
    </source>
</evidence>
<evidence type="ECO:0000256" key="1">
    <source>
        <dbReference type="SAM" id="MobiDB-lite"/>
    </source>
</evidence>
<gene>
    <name evidence="2" type="ORF">GOP47_0008507</name>
</gene>
<dbReference type="EMBL" id="JABFUD020000008">
    <property type="protein sequence ID" value="KAI5076442.1"/>
    <property type="molecule type" value="Genomic_DNA"/>
</dbReference>
<feature type="region of interest" description="Disordered" evidence="1">
    <location>
        <begin position="1"/>
        <end position="25"/>
    </location>
</feature>
<dbReference type="Proteomes" id="UP000886520">
    <property type="component" value="Chromosome 8"/>
</dbReference>
<reference evidence="2" key="1">
    <citation type="submission" date="2021-01" db="EMBL/GenBank/DDBJ databases">
        <title>Adiantum capillus-veneris genome.</title>
        <authorList>
            <person name="Fang Y."/>
            <person name="Liao Q."/>
        </authorList>
    </citation>
    <scope>NUCLEOTIDE SEQUENCE</scope>
    <source>
        <strain evidence="2">H3</strain>
        <tissue evidence="2">Leaf</tissue>
    </source>
</reference>
<name>A0A9D4UZ83_ADICA</name>
<proteinExistence type="predicted"/>
<dbReference type="AlphaFoldDB" id="A0A9D4UZ83"/>
<keyword evidence="3" id="KW-1185">Reference proteome</keyword>
<feature type="compositionally biased region" description="Polar residues" evidence="1">
    <location>
        <begin position="1"/>
        <end position="13"/>
    </location>
</feature>
<organism evidence="2 3">
    <name type="scientific">Adiantum capillus-veneris</name>
    <name type="common">Maidenhair fern</name>
    <dbReference type="NCBI Taxonomy" id="13818"/>
    <lineage>
        <taxon>Eukaryota</taxon>
        <taxon>Viridiplantae</taxon>
        <taxon>Streptophyta</taxon>
        <taxon>Embryophyta</taxon>
        <taxon>Tracheophyta</taxon>
        <taxon>Polypodiopsida</taxon>
        <taxon>Polypodiidae</taxon>
        <taxon>Polypodiales</taxon>
        <taxon>Pteridineae</taxon>
        <taxon>Pteridaceae</taxon>
        <taxon>Vittarioideae</taxon>
        <taxon>Adiantum</taxon>
    </lineage>
</organism>
<protein>
    <submittedName>
        <fullName evidence="2">Uncharacterized protein</fullName>
    </submittedName>
</protein>
<dbReference type="OrthoDB" id="1978050at2759"/>
<accession>A0A9D4UZ83</accession>
<evidence type="ECO:0000313" key="3">
    <source>
        <dbReference type="Proteomes" id="UP000886520"/>
    </source>
</evidence>